<dbReference type="Proteomes" id="UP000307956">
    <property type="component" value="Unassembled WGS sequence"/>
</dbReference>
<dbReference type="InterPro" id="IPR017830">
    <property type="entry name" value="SQase_HpnE"/>
</dbReference>
<feature type="compositionally biased region" description="Low complexity" evidence="1">
    <location>
        <begin position="158"/>
        <end position="173"/>
    </location>
</feature>
<dbReference type="Gene3D" id="3.50.50.60">
    <property type="entry name" value="FAD/NAD(P)-binding domain"/>
    <property type="match status" value="1"/>
</dbReference>
<evidence type="ECO:0000313" key="4">
    <source>
        <dbReference type="Proteomes" id="UP000307956"/>
    </source>
</evidence>
<dbReference type="PANTHER" id="PTHR42923">
    <property type="entry name" value="PROTOPORPHYRINOGEN OXIDASE"/>
    <property type="match status" value="1"/>
</dbReference>
<dbReference type="InterPro" id="IPR036188">
    <property type="entry name" value="FAD/NAD-bd_sf"/>
</dbReference>
<dbReference type="NCBIfam" id="TIGR03467">
    <property type="entry name" value="HpnE"/>
    <property type="match status" value="1"/>
</dbReference>
<accession>A0A4S4AUC4</accession>
<dbReference type="PRINTS" id="PR00419">
    <property type="entry name" value="ADXRDTASE"/>
</dbReference>
<proteinExistence type="predicted"/>
<evidence type="ECO:0000256" key="1">
    <source>
        <dbReference type="SAM" id="MobiDB-lite"/>
    </source>
</evidence>
<keyword evidence="4" id="KW-1185">Reference proteome</keyword>
<dbReference type="GO" id="GO:0016491">
    <property type="term" value="F:oxidoreductase activity"/>
    <property type="evidence" value="ECO:0007669"/>
    <property type="project" value="InterPro"/>
</dbReference>
<dbReference type="OrthoDB" id="7849608at2"/>
<feature type="region of interest" description="Disordered" evidence="1">
    <location>
        <begin position="1"/>
        <end position="213"/>
    </location>
</feature>
<dbReference type="PANTHER" id="PTHR42923:SF47">
    <property type="entry name" value="BLR3003 PROTEIN"/>
    <property type="match status" value="1"/>
</dbReference>
<protein>
    <submittedName>
        <fullName evidence="3">FAD-dependent oxidoreductase</fullName>
    </submittedName>
</protein>
<sequence>MPRPVAGADHAGVVAPGSGAGLRGPAHPSGRPRPQGRAPALRPAAGAVAGNHRRHGHGPAADALPGLQEPPTLLLPRGERGGPAGGGDLRLHRPGHAEVRSRPGAGLPAHQHHPRRGRGRPARAHLPAHRGPAALQRAGRGHPGGAPQRQLPRPDGIPGRTRAPLLRPGLRPPARGRPQEPAPRTGDGGHLPHSAGRDRPRRLPGAGPAHLPDPAAQAVDRLAHLDEGLTRGMVPHQVAIIGAGYAGLACAVELARHGVQVTVFERSHTLGGRARVVAKDGHRLDNGQHILLGAYSELTRLLRTTGVSPKTLERLPLLLHVPGELHLQAAHLPAPFHLAVGLLRARGLAWADRLAMLRLMRGLKKRAWRVEAAQSVAELLRQTRQTPRLIRLIWEPLCVAALNTPAAEASAQIFANVLRDSLGAHTAASELLIPRIDLSELFPVPAARFLAVRRGKLRTGTAVEGIRRENGEFFLDGDPGRGGYRQVVIATAPHHAGALLASAGDCERLAAQIDALPSEPIVTVYLALGDGVHLPHPMIGLAGAPAQWAFDRGRLGGRAGLVACVISAHGAHEALSREELILAVHKQLEDELSRRLPAPQWSQAITEKRATFACRPGLVRPGCRTPVPGLWLAGDYLDSDYPATLESAVRSGTAAAERVLRFAARTGH</sequence>
<feature type="domain" description="Amine oxidase" evidence="2">
    <location>
        <begin position="246"/>
        <end position="660"/>
    </location>
</feature>
<name>A0A4S4AUC4_9RHOO</name>
<dbReference type="SUPFAM" id="SSF51905">
    <property type="entry name" value="FAD/NAD(P)-binding domain"/>
    <property type="match status" value="1"/>
</dbReference>
<dbReference type="AlphaFoldDB" id="A0A4S4AUC4"/>
<organism evidence="3 4">
    <name type="scientific">Pseudothauera rhizosphaerae</name>
    <dbReference type="NCBI Taxonomy" id="2565932"/>
    <lineage>
        <taxon>Bacteria</taxon>
        <taxon>Pseudomonadati</taxon>
        <taxon>Pseudomonadota</taxon>
        <taxon>Betaproteobacteria</taxon>
        <taxon>Rhodocyclales</taxon>
        <taxon>Zoogloeaceae</taxon>
        <taxon>Pseudothauera</taxon>
    </lineage>
</organism>
<comment type="caution">
    <text evidence="3">The sequence shown here is derived from an EMBL/GenBank/DDBJ whole genome shotgun (WGS) entry which is preliminary data.</text>
</comment>
<evidence type="ECO:0000313" key="3">
    <source>
        <dbReference type="EMBL" id="THF63551.1"/>
    </source>
</evidence>
<feature type="compositionally biased region" description="Low complexity" evidence="1">
    <location>
        <begin position="32"/>
        <end position="50"/>
    </location>
</feature>
<feature type="compositionally biased region" description="Basic residues" evidence="1">
    <location>
        <begin position="110"/>
        <end position="128"/>
    </location>
</feature>
<reference evidence="3 4" key="1">
    <citation type="submission" date="2019-04" db="EMBL/GenBank/DDBJ databases">
        <title>Azoarcus rhizosphaerae sp. nov. isolated from rhizosphere of Ficus religiosa.</title>
        <authorList>
            <person name="Lin S.-Y."/>
            <person name="Hameed A."/>
            <person name="Hsu Y.-H."/>
            <person name="Young C.-C."/>
        </authorList>
    </citation>
    <scope>NUCLEOTIDE SEQUENCE [LARGE SCALE GENOMIC DNA]</scope>
    <source>
        <strain evidence="3 4">CC-YHH848</strain>
    </source>
</reference>
<dbReference type="InterPro" id="IPR002937">
    <property type="entry name" value="Amino_oxidase"/>
</dbReference>
<feature type="compositionally biased region" description="Basic and acidic residues" evidence="1">
    <location>
        <begin position="89"/>
        <end position="101"/>
    </location>
</feature>
<dbReference type="EMBL" id="SSOD01000003">
    <property type="protein sequence ID" value="THF63551.1"/>
    <property type="molecule type" value="Genomic_DNA"/>
</dbReference>
<evidence type="ECO:0000259" key="2">
    <source>
        <dbReference type="Pfam" id="PF01593"/>
    </source>
</evidence>
<dbReference type="Pfam" id="PF01593">
    <property type="entry name" value="Amino_oxidase"/>
    <property type="match status" value="1"/>
</dbReference>
<dbReference type="InterPro" id="IPR050464">
    <property type="entry name" value="Zeta_carotene_desat/Oxidored"/>
</dbReference>
<gene>
    <name evidence="3" type="ORF">E6O51_05155</name>
</gene>